<evidence type="ECO:0000313" key="2">
    <source>
        <dbReference type="Proteomes" id="UP000790709"/>
    </source>
</evidence>
<proteinExistence type="predicted"/>
<comment type="caution">
    <text evidence="1">The sequence shown here is derived from an EMBL/GenBank/DDBJ whole genome shotgun (WGS) entry which is preliminary data.</text>
</comment>
<organism evidence="1 2">
    <name type="scientific">Leucogyrophana mollusca</name>
    <dbReference type="NCBI Taxonomy" id="85980"/>
    <lineage>
        <taxon>Eukaryota</taxon>
        <taxon>Fungi</taxon>
        <taxon>Dikarya</taxon>
        <taxon>Basidiomycota</taxon>
        <taxon>Agaricomycotina</taxon>
        <taxon>Agaricomycetes</taxon>
        <taxon>Agaricomycetidae</taxon>
        <taxon>Boletales</taxon>
        <taxon>Boletales incertae sedis</taxon>
        <taxon>Leucogyrophana</taxon>
    </lineage>
</organism>
<accession>A0ACB8BAZ2</accession>
<protein>
    <submittedName>
        <fullName evidence="1">Uncharacterized protein</fullName>
    </submittedName>
</protein>
<dbReference type="EMBL" id="MU266479">
    <property type="protein sequence ID" value="KAH7922602.1"/>
    <property type="molecule type" value="Genomic_DNA"/>
</dbReference>
<sequence length="384" mass="42400">MFYYISFLRPPPEQAPVAGEPIIITPQIANDLRTEFFNGEQDIFYSWFLLSPKPTVPILTPPRKLTTWRSSNAYKEIAMPRPPNVRSGQSWRLILSAGDSILDQFIPIEKEGLGGIPFSVMSLPILFGQRGVNGAKQEEIERSFTISIPPENHRFFNIRERTSFDLDKKIWDSGVGLSSWLFNLYSGQVEVPPTGALAKLKRRLFSPDFRNILELGAGTGIVAVTLSILRSDLNLPESSGHIIATDLLSAMPLLEHNIAFNGFHCSLGVIPEAAVLDWENEELPSVISSFGNGLDVIVMADVTYNTSSFPALISTLSRLIHYSISKTSNPNPPLILLGYKERDPAEKTLWDMAAKIPIKLDKVGESPGAGGMPVEIWLGQVTGP</sequence>
<keyword evidence="2" id="KW-1185">Reference proteome</keyword>
<reference evidence="1" key="1">
    <citation type="journal article" date="2021" name="New Phytol.">
        <title>Evolutionary innovations through gain and loss of genes in the ectomycorrhizal Boletales.</title>
        <authorList>
            <person name="Wu G."/>
            <person name="Miyauchi S."/>
            <person name="Morin E."/>
            <person name="Kuo A."/>
            <person name="Drula E."/>
            <person name="Varga T."/>
            <person name="Kohler A."/>
            <person name="Feng B."/>
            <person name="Cao Y."/>
            <person name="Lipzen A."/>
            <person name="Daum C."/>
            <person name="Hundley H."/>
            <person name="Pangilinan J."/>
            <person name="Johnson J."/>
            <person name="Barry K."/>
            <person name="LaButti K."/>
            <person name="Ng V."/>
            <person name="Ahrendt S."/>
            <person name="Min B."/>
            <person name="Choi I.G."/>
            <person name="Park H."/>
            <person name="Plett J.M."/>
            <person name="Magnuson J."/>
            <person name="Spatafora J.W."/>
            <person name="Nagy L.G."/>
            <person name="Henrissat B."/>
            <person name="Grigoriev I.V."/>
            <person name="Yang Z.L."/>
            <person name="Xu J."/>
            <person name="Martin F.M."/>
        </authorList>
    </citation>
    <scope>NUCLEOTIDE SEQUENCE</scope>
    <source>
        <strain evidence="1">KUC20120723A-06</strain>
    </source>
</reference>
<name>A0ACB8BAZ2_9AGAM</name>
<dbReference type="Proteomes" id="UP000790709">
    <property type="component" value="Unassembled WGS sequence"/>
</dbReference>
<evidence type="ECO:0000313" key="1">
    <source>
        <dbReference type="EMBL" id="KAH7922602.1"/>
    </source>
</evidence>
<gene>
    <name evidence="1" type="ORF">BV22DRAFT_1037321</name>
</gene>